<name>A0ACB9KEM9_BAUVA</name>
<protein>
    <submittedName>
        <fullName evidence="1">Uncharacterized protein</fullName>
    </submittedName>
</protein>
<comment type="caution">
    <text evidence="1">The sequence shown here is derived from an EMBL/GenBank/DDBJ whole genome shotgun (WGS) entry which is preliminary data.</text>
</comment>
<reference evidence="1 2" key="1">
    <citation type="journal article" date="2022" name="DNA Res.">
        <title>Chromosomal-level genome assembly of the orchid tree Bauhinia variegata (Leguminosae; Cercidoideae) supports the allotetraploid origin hypothesis of Bauhinia.</title>
        <authorList>
            <person name="Zhong Y."/>
            <person name="Chen Y."/>
            <person name="Zheng D."/>
            <person name="Pang J."/>
            <person name="Liu Y."/>
            <person name="Luo S."/>
            <person name="Meng S."/>
            <person name="Qian L."/>
            <person name="Wei D."/>
            <person name="Dai S."/>
            <person name="Zhou R."/>
        </authorList>
    </citation>
    <scope>NUCLEOTIDE SEQUENCE [LARGE SCALE GENOMIC DNA]</scope>
    <source>
        <strain evidence="1">BV-YZ2020</strain>
    </source>
</reference>
<accession>A0ACB9KEM9</accession>
<sequence>MSGLVDQWTSEVSKMHEKNQSHHHESSKRVQAQEKEKSSTGLAVRFGQLMQIHKPNFLYSEASISMLVEWFSA</sequence>
<evidence type="ECO:0000313" key="2">
    <source>
        <dbReference type="Proteomes" id="UP000828941"/>
    </source>
</evidence>
<evidence type="ECO:0000313" key="1">
    <source>
        <dbReference type="EMBL" id="KAI4295592.1"/>
    </source>
</evidence>
<gene>
    <name evidence="1" type="ORF">L6164_035621</name>
</gene>
<proteinExistence type="predicted"/>
<keyword evidence="2" id="KW-1185">Reference proteome</keyword>
<organism evidence="1 2">
    <name type="scientific">Bauhinia variegata</name>
    <name type="common">Purple orchid tree</name>
    <name type="synonym">Phanera variegata</name>
    <dbReference type="NCBI Taxonomy" id="167791"/>
    <lineage>
        <taxon>Eukaryota</taxon>
        <taxon>Viridiplantae</taxon>
        <taxon>Streptophyta</taxon>
        <taxon>Embryophyta</taxon>
        <taxon>Tracheophyta</taxon>
        <taxon>Spermatophyta</taxon>
        <taxon>Magnoliopsida</taxon>
        <taxon>eudicotyledons</taxon>
        <taxon>Gunneridae</taxon>
        <taxon>Pentapetalae</taxon>
        <taxon>rosids</taxon>
        <taxon>fabids</taxon>
        <taxon>Fabales</taxon>
        <taxon>Fabaceae</taxon>
        <taxon>Cercidoideae</taxon>
        <taxon>Cercideae</taxon>
        <taxon>Bauhiniinae</taxon>
        <taxon>Bauhinia</taxon>
    </lineage>
</organism>
<dbReference type="EMBL" id="CM039439">
    <property type="protein sequence ID" value="KAI4295592.1"/>
    <property type="molecule type" value="Genomic_DNA"/>
</dbReference>
<dbReference type="Proteomes" id="UP000828941">
    <property type="component" value="Chromosome 14"/>
</dbReference>